<keyword evidence="1" id="KW-1133">Transmembrane helix</keyword>
<organism evidence="2 3">
    <name type="scientific">Gloeophyllum trabeum (strain ATCC 11539 / FP-39264 / Madison 617)</name>
    <name type="common">Brown rot fungus</name>
    <dbReference type="NCBI Taxonomy" id="670483"/>
    <lineage>
        <taxon>Eukaryota</taxon>
        <taxon>Fungi</taxon>
        <taxon>Dikarya</taxon>
        <taxon>Basidiomycota</taxon>
        <taxon>Agaricomycotina</taxon>
        <taxon>Agaricomycetes</taxon>
        <taxon>Gloeophyllales</taxon>
        <taxon>Gloeophyllaceae</taxon>
        <taxon>Gloeophyllum</taxon>
    </lineage>
</organism>
<dbReference type="GeneID" id="19300205"/>
<dbReference type="Proteomes" id="UP000030669">
    <property type="component" value="Unassembled WGS sequence"/>
</dbReference>
<dbReference type="HOGENOM" id="CLU_2644882_0_0_1"/>
<dbReference type="AlphaFoldDB" id="S7RQ58"/>
<feature type="non-terminal residue" evidence="2">
    <location>
        <position position="81"/>
    </location>
</feature>
<dbReference type="OrthoDB" id="2985014at2759"/>
<evidence type="ECO:0000313" key="3">
    <source>
        <dbReference type="Proteomes" id="UP000030669"/>
    </source>
</evidence>
<dbReference type="InterPro" id="IPR036259">
    <property type="entry name" value="MFS_trans_sf"/>
</dbReference>
<name>S7RQ58_GLOTA</name>
<dbReference type="RefSeq" id="XP_007866065.1">
    <property type="nucleotide sequence ID" value="XM_007867874.1"/>
</dbReference>
<accession>S7RQ58</accession>
<dbReference type="SUPFAM" id="SSF103473">
    <property type="entry name" value="MFS general substrate transporter"/>
    <property type="match status" value="1"/>
</dbReference>
<evidence type="ECO:0000256" key="1">
    <source>
        <dbReference type="SAM" id="Phobius"/>
    </source>
</evidence>
<keyword evidence="1" id="KW-0472">Membrane</keyword>
<keyword evidence="1" id="KW-0812">Transmembrane</keyword>
<reference evidence="2 3" key="1">
    <citation type="journal article" date="2012" name="Science">
        <title>The Paleozoic origin of enzymatic lignin decomposition reconstructed from 31 fungal genomes.</title>
        <authorList>
            <person name="Floudas D."/>
            <person name="Binder M."/>
            <person name="Riley R."/>
            <person name="Barry K."/>
            <person name="Blanchette R.A."/>
            <person name="Henrissat B."/>
            <person name="Martinez A.T."/>
            <person name="Otillar R."/>
            <person name="Spatafora J.W."/>
            <person name="Yadav J.S."/>
            <person name="Aerts A."/>
            <person name="Benoit I."/>
            <person name="Boyd A."/>
            <person name="Carlson A."/>
            <person name="Copeland A."/>
            <person name="Coutinho P.M."/>
            <person name="de Vries R.P."/>
            <person name="Ferreira P."/>
            <person name="Findley K."/>
            <person name="Foster B."/>
            <person name="Gaskell J."/>
            <person name="Glotzer D."/>
            <person name="Gorecki P."/>
            <person name="Heitman J."/>
            <person name="Hesse C."/>
            <person name="Hori C."/>
            <person name="Igarashi K."/>
            <person name="Jurgens J.A."/>
            <person name="Kallen N."/>
            <person name="Kersten P."/>
            <person name="Kohler A."/>
            <person name="Kuees U."/>
            <person name="Kumar T.K.A."/>
            <person name="Kuo A."/>
            <person name="LaButti K."/>
            <person name="Larrondo L.F."/>
            <person name="Lindquist E."/>
            <person name="Ling A."/>
            <person name="Lombard V."/>
            <person name="Lucas S."/>
            <person name="Lundell T."/>
            <person name="Martin R."/>
            <person name="McLaughlin D.J."/>
            <person name="Morgenstern I."/>
            <person name="Morin E."/>
            <person name="Murat C."/>
            <person name="Nagy L.G."/>
            <person name="Nolan M."/>
            <person name="Ohm R.A."/>
            <person name="Patyshakuliyeva A."/>
            <person name="Rokas A."/>
            <person name="Ruiz-Duenas F.J."/>
            <person name="Sabat G."/>
            <person name="Salamov A."/>
            <person name="Samejima M."/>
            <person name="Schmutz J."/>
            <person name="Slot J.C."/>
            <person name="St John F."/>
            <person name="Stenlid J."/>
            <person name="Sun H."/>
            <person name="Sun S."/>
            <person name="Syed K."/>
            <person name="Tsang A."/>
            <person name="Wiebenga A."/>
            <person name="Young D."/>
            <person name="Pisabarro A."/>
            <person name="Eastwood D.C."/>
            <person name="Martin F."/>
            <person name="Cullen D."/>
            <person name="Grigoriev I.V."/>
            <person name="Hibbett D.S."/>
        </authorList>
    </citation>
    <scope>NUCLEOTIDE SEQUENCE [LARGE SCALE GENOMIC DNA]</scope>
    <source>
        <strain evidence="2 3">ATCC 11539</strain>
    </source>
</reference>
<dbReference type="KEGG" id="gtr:GLOTRDRAFT_11662"/>
<gene>
    <name evidence="2" type="ORF">GLOTRDRAFT_11662</name>
</gene>
<dbReference type="EMBL" id="KB469302">
    <property type="protein sequence ID" value="EPQ55019.1"/>
    <property type="molecule type" value="Genomic_DNA"/>
</dbReference>
<sequence>SLTATLGYGPTKTLLLGAPPWAVGAALSLRNARHANKTGERFWHLTVWWWIAILWYIVGLSTMHTGARYVFLHLLAVGYAG</sequence>
<feature type="transmembrane region" description="Helical" evidence="1">
    <location>
        <begin position="47"/>
        <end position="71"/>
    </location>
</feature>
<feature type="non-terminal residue" evidence="2">
    <location>
        <position position="1"/>
    </location>
</feature>
<keyword evidence="3" id="KW-1185">Reference proteome</keyword>
<protein>
    <submittedName>
        <fullName evidence="2">Uncharacterized protein</fullName>
    </submittedName>
</protein>
<evidence type="ECO:0000313" key="2">
    <source>
        <dbReference type="EMBL" id="EPQ55019.1"/>
    </source>
</evidence>
<proteinExistence type="predicted"/>